<name>A0A5C5Z7I0_9BACT</name>
<accession>A0A5C5Z7I0</accession>
<gene>
    <name evidence="2" type="ORF">CA13_42340</name>
</gene>
<proteinExistence type="predicted"/>
<keyword evidence="3" id="KW-1185">Reference proteome</keyword>
<comment type="caution">
    <text evidence="2">The sequence shown here is derived from an EMBL/GenBank/DDBJ whole genome shotgun (WGS) entry which is preliminary data.</text>
</comment>
<evidence type="ECO:0000313" key="3">
    <source>
        <dbReference type="Proteomes" id="UP000315010"/>
    </source>
</evidence>
<dbReference type="Proteomes" id="UP000315010">
    <property type="component" value="Unassembled WGS sequence"/>
</dbReference>
<dbReference type="RefSeq" id="WP_146399492.1">
    <property type="nucleotide sequence ID" value="NZ_SJPJ01000001.1"/>
</dbReference>
<keyword evidence="1" id="KW-1133">Transmembrane helix</keyword>
<feature type="transmembrane region" description="Helical" evidence="1">
    <location>
        <begin position="29"/>
        <end position="48"/>
    </location>
</feature>
<keyword evidence="1" id="KW-0472">Membrane</keyword>
<dbReference type="EMBL" id="SJPJ01000001">
    <property type="protein sequence ID" value="TWT82771.1"/>
    <property type="molecule type" value="Genomic_DNA"/>
</dbReference>
<evidence type="ECO:0000256" key="1">
    <source>
        <dbReference type="SAM" id="Phobius"/>
    </source>
</evidence>
<sequence length="90" mass="10071">MNAAKDDQSPIEAKLVDSPKKESVAKSRGAVFAILFLVTGVLGIPLLWMNDKFSHAERIFWSIIVTLYTAALIYMAYAVCMWSYHQIFGA</sequence>
<organism evidence="2 3">
    <name type="scientific">Novipirellula herctigrandis</name>
    <dbReference type="NCBI Taxonomy" id="2527986"/>
    <lineage>
        <taxon>Bacteria</taxon>
        <taxon>Pseudomonadati</taxon>
        <taxon>Planctomycetota</taxon>
        <taxon>Planctomycetia</taxon>
        <taxon>Pirellulales</taxon>
        <taxon>Pirellulaceae</taxon>
        <taxon>Novipirellula</taxon>
    </lineage>
</organism>
<feature type="transmembrane region" description="Helical" evidence="1">
    <location>
        <begin position="60"/>
        <end position="84"/>
    </location>
</feature>
<reference evidence="2 3" key="1">
    <citation type="submission" date="2019-02" db="EMBL/GenBank/DDBJ databases">
        <title>Deep-cultivation of Planctomycetes and their phenomic and genomic characterization uncovers novel biology.</title>
        <authorList>
            <person name="Wiegand S."/>
            <person name="Jogler M."/>
            <person name="Boedeker C."/>
            <person name="Pinto D."/>
            <person name="Vollmers J."/>
            <person name="Rivas-Marin E."/>
            <person name="Kohn T."/>
            <person name="Peeters S.H."/>
            <person name="Heuer A."/>
            <person name="Rast P."/>
            <person name="Oberbeckmann S."/>
            <person name="Bunk B."/>
            <person name="Jeske O."/>
            <person name="Meyerdierks A."/>
            <person name="Storesund J.E."/>
            <person name="Kallscheuer N."/>
            <person name="Luecker S."/>
            <person name="Lage O.M."/>
            <person name="Pohl T."/>
            <person name="Merkel B.J."/>
            <person name="Hornburger P."/>
            <person name="Mueller R.-W."/>
            <person name="Bruemmer F."/>
            <person name="Labrenz M."/>
            <person name="Spormann A.M."/>
            <person name="Op Den Camp H."/>
            <person name="Overmann J."/>
            <person name="Amann R."/>
            <person name="Jetten M.S.M."/>
            <person name="Mascher T."/>
            <person name="Medema M.H."/>
            <person name="Devos D.P."/>
            <person name="Kaster A.-K."/>
            <person name="Ovreas L."/>
            <person name="Rohde M."/>
            <person name="Galperin M.Y."/>
            <person name="Jogler C."/>
        </authorList>
    </citation>
    <scope>NUCLEOTIDE SEQUENCE [LARGE SCALE GENOMIC DNA]</scope>
    <source>
        <strain evidence="2 3">CA13</strain>
    </source>
</reference>
<protein>
    <submittedName>
        <fullName evidence="2">Uncharacterized protein</fullName>
    </submittedName>
</protein>
<evidence type="ECO:0000313" key="2">
    <source>
        <dbReference type="EMBL" id="TWT82771.1"/>
    </source>
</evidence>
<dbReference type="OrthoDB" id="290421at2"/>
<dbReference type="AlphaFoldDB" id="A0A5C5Z7I0"/>
<keyword evidence="1" id="KW-0812">Transmembrane</keyword>